<reference evidence="2" key="1">
    <citation type="submission" date="2020-06" db="EMBL/GenBank/DDBJ databases">
        <title>WGS assembly of Ceratodon purpureus strain R40.</title>
        <authorList>
            <person name="Carey S.B."/>
            <person name="Jenkins J."/>
            <person name="Shu S."/>
            <person name="Lovell J.T."/>
            <person name="Sreedasyam A."/>
            <person name="Maumus F."/>
            <person name="Tiley G.P."/>
            <person name="Fernandez-Pozo N."/>
            <person name="Barry K."/>
            <person name="Chen C."/>
            <person name="Wang M."/>
            <person name="Lipzen A."/>
            <person name="Daum C."/>
            <person name="Saski C.A."/>
            <person name="Payton A.C."/>
            <person name="Mcbreen J.C."/>
            <person name="Conrad R.E."/>
            <person name="Kollar L.M."/>
            <person name="Olsson S."/>
            <person name="Huttunen S."/>
            <person name="Landis J.B."/>
            <person name="Wickett N.J."/>
            <person name="Johnson M.G."/>
            <person name="Rensing S.A."/>
            <person name="Grimwood J."/>
            <person name="Schmutz J."/>
            <person name="Mcdaniel S.F."/>
        </authorList>
    </citation>
    <scope>NUCLEOTIDE SEQUENCE</scope>
    <source>
        <strain evidence="2">R40</strain>
    </source>
</reference>
<organism evidence="2 3">
    <name type="scientific">Ceratodon purpureus</name>
    <name type="common">Fire moss</name>
    <name type="synonym">Dicranum purpureum</name>
    <dbReference type="NCBI Taxonomy" id="3225"/>
    <lineage>
        <taxon>Eukaryota</taxon>
        <taxon>Viridiplantae</taxon>
        <taxon>Streptophyta</taxon>
        <taxon>Embryophyta</taxon>
        <taxon>Bryophyta</taxon>
        <taxon>Bryophytina</taxon>
        <taxon>Bryopsida</taxon>
        <taxon>Dicranidae</taxon>
        <taxon>Pseudoditrichales</taxon>
        <taxon>Ditrichaceae</taxon>
        <taxon>Ceratodon</taxon>
    </lineage>
</organism>
<feature type="compositionally biased region" description="Basic and acidic residues" evidence="1">
    <location>
        <begin position="223"/>
        <end position="232"/>
    </location>
</feature>
<sequence length="232" mass="27131">MHLFVDDIHQLILHKGEIVVFINIKIRGFSGLHSPPLIHRQPHRPLEHVNLSIPQDDRHPFLHQVHLVVPGRENDHTRVVSDKTLCDPHLPNQVPIRPQLLQHQLRTHHLNRQRVTGRPRPQLIHFNEHRHPKIEVRCRHLCIPPKTPKHQTPAPTTRHYQRNPRNHNTLAIYTPRNHHTPHHSLFQQLLVPRRAPHNSPVGKLSQFEHNTNTDPITLSGKNIPRDSSKPLH</sequence>
<comment type="caution">
    <text evidence="2">The sequence shown here is derived from an EMBL/GenBank/DDBJ whole genome shotgun (WGS) entry which is preliminary data.</text>
</comment>
<evidence type="ECO:0000313" key="3">
    <source>
        <dbReference type="Proteomes" id="UP000822688"/>
    </source>
</evidence>
<evidence type="ECO:0000313" key="2">
    <source>
        <dbReference type="EMBL" id="KAG0572802.1"/>
    </source>
</evidence>
<accession>A0A8T0HPJ5</accession>
<feature type="compositionally biased region" description="Polar residues" evidence="1">
    <location>
        <begin position="207"/>
        <end position="220"/>
    </location>
</feature>
<evidence type="ECO:0000256" key="1">
    <source>
        <dbReference type="SAM" id="MobiDB-lite"/>
    </source>
</evidence>
<proteinExistence type="predicted"/>
<feature type="region of interest" description="Disordered" evidence="1">
    <location>
        <begin position="195"/>
        <end position="232"/>
    </location>
</feature>
<gene>
    <name evidence="2" type="ORF">KC19_VG126400</name>
</gene>
<protein>
    <submittedName>
        <fullName evidence="2">Uncharacterized protein</fullName>
    </submittedName>
</protein>
<dbReference type="AlphaFoldDB" id="A0A8T0HPJ5"/>
<dbReference type="EMBL" id="CM026426">
    <property type="protein sequence ID" value="KAG0572802.1"/>
    <property type="molecule type" value="Genomic_DNA"/>
</dbReference>
<name>A0A8T0HPJ5_CERPU</name>
<dbReference type="Proteomes" id="UP000822688">
    <property type="component" value="Chromosome V"/>
</dbReference>
<keyword evidence="3" id="KW-1185">Reference proteome</keyword>